<keyword evidence="3" id="KW-1185">Reference proteome</keyword>
<reference evidence="2 3" key="3">
    <citation type="journal article" date="2013" name="Rice">
        <title>Improvement of the Oryza sativa Nipponbare reference genome using next generation sequence and optical map data.</title>
        <authorList>
            <person name="Kawahara Y."/>
            <person name="de la Bastide M."/>
            <person name="Hamilton J.P."/>
            <person name="Kanamori H."/>
            <person name="McCombie W.R."/>
            <person name="Ouyang S."/>
            <person name="Schwartz D.C."/>
            <person name="Tanaka T."/>
            <person name="Wu J."/>
            <person name="Zhou S."/>
            <person name="Childs K.L."/>
            <person name="Davidson R.M."/>
            <person name="Lin H."/>
            <person name="Quesada-Ocampo L."/>
            <person name="Vaillancourt B."/>
            <person name="Sakai H."/>
            <person name="Lee S.S."/>
            <person name="Kim J."/>
            <person name="Numa H."/>
            <person name="Itoh T."/>
            <person name="Buell C.R."/>
            <person name="Matsumoto T."/>
        </authorList>
    </citation>
    <scope>NUCLEOTIDE SEQUENCE [LARGE SCALE GENOMIC DNA]</scope>
    <source>
        <strain evidence="3">cv. Nipponbare</strain>
    </source>
</reference>
<feature type="region of interest" description="Disordered" evidence="1">
    <location>
        <begin position="65"/>
        <end position="148"/>
    </location>
</feature>
<accession>A0A0P0X6E5</accession>
<organism evidence="2 3">
    <name type="scientific">Oryza sativa subsp. japonica</name>
    <name type="common">Rice</name>
    <dbReference type="NCBI Taxonomy" id="39947"/>
    <lineage>
        <taxon>Eukaryota</taxon>
        <taxon>Viridiplantae</taxon>
        <taxon>Streptophyta</taxon>
        <taxon>Embryophyta</taxon>
        <taxon>Tracheophyta</taxon>
        <taxon>Spermatophyta</taxon>
        <taxon>Magnoliopsida</taxon>
        <taxon>Liliopsida</taxon>
        <taxon>Poales</taxon>
        <taxon>Poaceae</taxon>
        <taxon>BOP clade</taxon>
        <taxon>Oryzoideae</taxon>
        <taxon>Oryzeae</taxon>
        <taxon>Oryzinae</taxon>
        <taxon>Oryza</taxon>
        <taxon>Oryza sativa</taxon>
    </lineage>
</organism>
<gene>
    <name evidence="2" type="ordered locus">Os07g0485300</name>
    <name evidence="2" type="ORF">OSNPB_070485300</name>
</gene>
<dbReference type="Proteomes" id="UP000059680">
    <property type="component" value="Chromosome 7"/>
</dbReference>
<name>A0A0P0X6E5_ORYSJ</name>
<evidence type="ECO:0000313" key="3">
    <source>
        <dbReference type="Proteomes" id="UP000059680"/>
    </source>
</evidence>
<evidence type="ECO:0000313" key="2">
    <source>
        <dbReference type="EMBL" id="BAT01517.1"/>
    </source>
</evidence>
<dbReference type="AlphaFoldDB" id="A0A0P0X6E5"/>
<reference evidence="2 3" key="2">
    <citation type="journal article" date="2013" name="Plant Cell Physiol.">
        <title>Rice Annotation Project Database (RAP-DB): an integrative and interactive database for rice genomics.</title>
        <authorList>
            <person name="Sakai H."/>
            <person name="Lee S.S."/>
            <person name="Tanaka T."/>
            <person name="Numa H."/>
            <person name="Kim J."/>
            <person name="Kawahara Y."/>
            <person name="Wakimoto H."/>
            <person name="Yang C.C."/>
            <person name="Iwamoto M."/>
            <person name="Abe T."/>
            <person name="Yamada Y."/>
            <person name="Muto A."/>
            <person name="Inokuchi H."/>
            <person name="Ikemura T."/>
            <person name="Matsumoto T."/>
            <person name="Sasaki T."/>
            <person name="Itoh T."/>
        </authorList>
    </citation>
    <scope>NUCLEOTIDE SEQUENCE [LARGE SCALE GENOMIC DNA]</scope>
    <source>
        <strain evidence="3">cv. Nipponbare</strain>
    </source>
</reference>
<proteinExistence type="predicted"/>
<protein>
    <submittedName>
        <fullName evidence="2">Os07g0485300 protein</fullName>
    </submittedName>
</protein>
<dbReference type="PaxDb" id="39947-A0A0P0X6E5"/>
<feature type="compositionally biased region" description="Low complexity" evidence="1">
    <location>
        <begin position="91"/>
        <end position="108"/>
    </location>
</feature>
<dbReference type="EMBL" id="AP014963">
    <property type="protein sequence ID" value="BAT01517.1"/>
    <property type="molecule type" value="Genomic_DNA"/>
</dbReference>
<sequence>MDLISRAKHYGRSRADLRGPRFCRQKSIAIQAINLLPKPLQLSSLNPNSTKPSAAVCHPTYAEMTGRPAAPPRGLIAPPSHPHGALPRNKQGSGAVQAAAAAQDTGQQRRNYDQDNRGAQDAGRGYTHAAGNHRHQDQPGEASTGNTEDRNTVLSITGQLTLMLVAVLIRAAEKRSAKRFLLARNR</sequence>
<reference evidence="3" key="1">
    <citation type="journal article" date="2005" name="Nature">
        <title>The map-based sequence of the rice genome.</title>
        <authorList>
            <consortium name="International rice genome sequencing project (IRGSP)"/>
            <person name="Matsumoto T."/>
            <person name="Wu J."/>
            <person name="Kanamori H."/>
            <person name="Katayose Y."/>
            <person name="Fujisawa M."/>
            <person name="Namiki N."/>
            <person name="Mizuno H."/>
            <person name="Yamamoto K."/>
            <person name="Antonio B.A."/>
            <person name="Baba T."/>
            <person name="Sakata K."/>
            <person name="Nagamura Y."/>
            <person name="Aoki H."/>
            <person name="Arikawa K."/>
            <person name="Arita K."/>
            <person name="Bito T."/>
            <person name="Chiden Y."/>
            <person name="Fujitsuka N."/>
            <person name="Fukunaka R."/>
            <person name="Hamada M."/>
            <person name="Harada C."/>
            <person name="Hayashi A."/>
            <person name="Hijishita S."/>
            <person name="Honda M."/>
            <person name="Hosokawa S."/>
            <person name="Ichikawa Y."/>
            <person name="Idonuma A."/>
            <person name="Iijima M."/>
            <person name="Ikeda M."/>
            <person name="Ikeno M."/>
            <person name="Ito K."/>
            <person name="Ito S."/>
            <person name="Ito T."/>
            <person name="Ito Y."/>
            <person name="Ito Y."/>
            <person name="Iwabuchi A."/>
            <person name="Kamiya K."/>
            <person name="Karasawa W."/>
            <person name="Kurita K."/>
            <person name="Katagiri S."/>
            <person name="Kikuta A."/>
            <person name="Kobayashi H."/>
            <person name="Kobayashi N."/>
            <person name="Machita K."/>
            <person name="Maehara T."/>
            <person name="Masukawa M."/>
            <person name="Mizubayashi T."/>
            <person name="Mukai Y."/>
            <person name="Nagasaki H."/>
            <person name="Nagata Y."/>
            <person name="Naito S."/>
            <person name="Nakashima M."/>
            <person name="Nakama Y."/>
            <person name="Nakamichi Y."/>
            <person name="Nakamura M."/>
            <person name="Meguro A."/>
            <person name="Negishi M."/>
            <person name="Ohta I."/>
            <person name="Ohta T."/>
            <person name="Okamoto M."/>
            <person name="Ono N."/>
            <person name="Saji S."/>
            <person name="Sakaguchi M."/>
            <person name="Sakai K."/>
            <person name="Shibata M."/>
            <person name="Shimokawa T."/>
            <person name="Song J."/>
            <person name="Takazaki Y."/>
            <person name="Terasawa K."/>
            <person name="Tsugane M."/>
            <person name="Tsuji K."/>
            <person name="Ueda S."/>
            <person name="Waki K."/>
            <person name="Yamagata H."/>
            <person name="Yamamoto M."/>
            <person name="Yamamoto S."/>
            <person name="Yamane H."/>
            <person name="Yoshiki S."/>
            <person name="Yoshihara R."/>
            <person name="Yukawa K."/>
            <person name="Zhong H."/>
            <person name="Yano M."/>
            <person name="Yuan Q."/>
            <person name="Ouyang S."/>
            <person name="Liu J."/>
            <person name="Jones K.M."/>
            <person name="Gansberger K."/>
            <person name="Moffat K."/>
            <person name="Hill J."/>
            <person name="Bera J."/>
            <person name="Fadrosh D."/>
            <person name="Jin S."/>
            <person name="Johri S."/>
            <person name="Kim M."/>
            <person name="Overton L."/>
            <person name="Reardon M."/>
            <person name="Tsitrin T."/>
            <person name="Vuong H."/>
            <person name="Weaver B."/>
            <person name="Ciecko A."/>
            <person name="Tallon L."/>
            <person name="Jackson J."/>
            <person name="Pai G."/>
            <person name="Aken S.V."/>
            <person name="Utterback T."/>
            <person name="Reidmuller S."/>
            <person name="Feldblyum T."/>
            <person name="Hsiao J."/>
            <person name="Zismann V."/>
            <person name="Iobst S."/>
            <person name="de Vazeille A.R."/>
            <person name="Buell C.R."/>
            <person name="Ying K."/>
            <person name="Li Y."/>
            <person name="Lu T."/>
            <person name="Huang Y."/>
            <person name="Zhao Q."/>
            <person name="Feng Q."/>
            <person name="Zhang L."/>
            <person name="Zhu J."/>
            <person name="Weng Q."/>
            <person name="Mu J."/>
            <person name="Lu Y."/>
            <person name="Fan D."/>
            <person name="Liu Y."/>
            <person name="Guan J."/>
            <person name="Zhang Y."/>
            <person name="Yu S."/>
            <person name="Liu X."/>
            <person name="Zhang Y."/>
            <person name="Hong G."/>
            <person name="Han B."/>
            <person name="Choisne N."/>
            <person name="Demange N."/>
            <person name="Orjeda G."/>
            <person name="Samain S."/>
            <person name="Cattolico L."/>
            <person name="Pelletier E."/>
            <person name="Couloux A."/>
            <person name="Segurens B."/>
            <person name="Wincker P."/>
            <person name="D'Hont A."/>
            <person name="Scarpelli C."/>
            <person name="Weissenbach J."/>
            <person name="Salanoubat M."/>
            <person name="Quetier F."/>
            <person name="Yu Y."/>
            <person name="Kim H.R."/>
            <person name="Rambo T."/>
            <person name="Currie J."/>
            <person name="Collura K."/>
            <person name="Luo M."/>
            <person name="Yang T."/>
            <person name="Ammiraju J.S.S."/>
            <person name="Engler F."/>
            <person name="Soderlund C."/>
            <person name="Wing R.A."/>
            <person name="Palmer L.E."/>
            <person name="de la Bastide M."/>
            <person name="Spiegel L."/>
            <person name="Nascimento L."/>
            <person name="Zutavern T."/>
            <person name="O'Shaughnessy A."/>
            <person name="Dike S."/>
            <person name="Dedhia N."/>
            <person name="Preston R."/>
            <person name="Balija V."/>
            <person name="McCombie W.R."/>
            <person name="Chow T."/>
            <person name="Chen H."/>
            <person name="Chung M."/>
            <person name="Chen C."/>
            <person name="Shaw J."/>
            <person name="Wu H."/>
            <person name="Hsiao K."/>
            <person name="Chao Y."/>
            <person name="Chu M."/>
            <person name="Cheng C."/>
            <person name="Hour A."/>
            <person name="Lee P."/>
            <person name="Lin S."/>
            <person name="Lin Y."/>
            <person name="Liou J."/>
            <person name="Liu S."/>
            <person name="Hsing Y."/>
            <person name="Raghuvanshi S."/>
            <person name="Mohanty A."/>
            <person name="Bharti A.K."/>
            <person name="Gaur A."/>
            <person name="Gupta V."/>
            <person name="Kumar D."/>
            <person name="Ravi V."/>
            <person name="Vij S."/>
            <person name="Kapur A."/>
            <person name="Khurana P."/>
            <person name="Khurana P."/>
            <person name="Khurana J.P."/>
            <person name="Tyagi A.K."/>
            <person name="Gaikwad K."/>
            <person name="Singh A."/>
            <person name="Dalal V."/>
            <person name="Srivastava S."/>
            <person name="Dixit A."/>
            <person name="Pal A.K."/>
            <person name="Ghazi I.A."/>
            <person name="Yadav M."/>
            <person name="Pandit A."/>
            <person name="Bhargava A."/>
            <person name="Sureshbabu K."/>
            <person name="Batra K."/>
            <person name="Sharma T.R."/>
            <person name="Mohapatra T."/>
            <person name="Singh N.K."/>
            <person name="Messing J."/>
            <person name="Nelson A.B."/>
            <person name="Fuks G."/>
            <person name="Kavchok S."/>
            <person name="Keizer G."/>
            <person name="Linton E."/>
            <person name="Llaca V."/>
            <person name="Song R."/>
            <person name="Tanyolac B."/>
            <person name="Young S."/>
            <person name="Ho-Il K."/>
            <person name="Hahn J.H."/>
            <person name="Sangsakoo G."/>
            <person name="Vanavichit A."/>
            <person name="de Mattos Luiz.A.T."/>
            <person name="Zimmer P.D."/>
            <person name="Malone G."/>
            <person name="Dellagostin O."/>
            <person name="de Oliveira A.C."/>
            <person name="Bevan M."/>
            <person name="Bancroft I."/>
            <person name="Minx P."/>
            <person name="Cordum H."/>
            <person name="Wilson R."/>
            <person name="Cheng Z."/>
            <person name="Jin W."/>
            <person name="Jiang J."/>
            <person name="Leong S.A."/>
            <person name="Iwama H."/>
            <person name="Gojobori T."/>
            <person name="Itoh T."/>
            <person name="Niimura Y."/>
            <person name="Fujii Y."/>
            <person name="Habara T."/>
            <person name="Sakai H."/>
            <person name="Sato Y."/>
            <person name="Wilson G."/>
            <person name="Kumar K."/>
            <person name="McCouch S."/>
            <person name="Juretic N."/>
            <person name="Hoen D."/>
            <person name="Wright S."/>
            <person name="Bruskiewich R."/>
            <person name="Bureau T."/>
            <person name="Miyao A."/>
            <person name="Hirochika H."/>
            <person name="Nishikawa T."/>
            <person name="Kadowaki K."/>
            <person name="Sugiura M."/>
            <person name="Burr B."/>
            <person name="Sasaki T."/>
        </authorList>
    </citation>
    <scope>NUCLEOTIDE SEQUENCE [LARGE SCALE GENOMIC DNA]</scope>
    <source>
        <strain evidence="3">cv. Nipponbare</strain>
    </source>
</reference>
<evidence type="ECO:0000256" key="1">
    <source>
        <dbReference type="SAM" id="MobiDB-lite"/>
    </source>
</evidence>
<dbReference type="InParanoid" id="A0A0P0X6E5"/>